<evidence type="ECO:0000256" key="5">
    <source>
        <dbReference type="ARBA" id="ARBA00023065"/>
    </source>
</evidence>
<feature type="transmembrane region" description="Helical" evidence="10">
    <location>
        <begin position="1751"/>
        <end position="1772"/>
    </location>
</feature>
<feature type="compositionally biased region" description="Polar residues" evidence="9">
    <location>
        <begin position="429"/>
        <end position="446"/>
    </location>
</feature>
<feature type="transmembrane region" description="Helical" evidence="10">
    <location>
        <begin position="1115"/>
        <end position="1133"/>
    </location>
</feature>
<dbReference type="Gene3D" id="2.60.120.10">
    <property type="entry name" value="Jelly Rolls"/>
    <property type="match status" value="4"/>
</dbReference>
<feature type="transmembrane region" description="Helical" evidence="10">
    <location>
        <begin position="96"/>
        <end position="117"/>
    </location>
</feature>
<dbReference type="PANTHER" id="PTHR45638:SF11">
    <property type="entry name" value="CYCLIC NUCLEOTIDE-GATED CATION CHANNEL SUBUNIT A"/>
    <property type="match status" value="1"/>
</dbReference>
<reference evidence="12" key="2">
    <citation type="journal article" date="2023" name="Microbiol Resour">
        <title>Decontamination and Annotation of the Draft Genome Sequence of the Oomycete Lagenidium giganteum ARSEF 373.</title>
        <authorList>
            <person name="Morgan W.R."/>
            <person name="Tartar A."/>
        </authorList>
    </citation>
    <scope>NUCLEOTIDE SEQUENCE</scope>
    <source>
        <strain evidence="12">ARSEF 373</strain>
    </source>
</reference>
<keyword evidence="5" id="KW-0406">Ion transport</keyword>
<evidence type="ECO:0000313" key="12">
    <source>
        <dbReference type="EMBL" id="DAZ92723.1"/>
    </source>
</evidence>
<proteinExistence type="predicted"/>
<feature type="domain" description="Cyclic nucleotide-binding" evidence="11">
    <location>
        <begin position="1960"/>
        <end position="2053"/>
    </location>
</feature>
<reference evidence="12" key="1">
    <citation type="submission" date="2022-11" db="EMBL/GenBank/DDBJ databases">
        <authorList>
            <person name="Morgan W.R."/>
            <person name="Tartar A."/>
        </authorList>
    </citation>
    <scope>NUCLEOTIDE SEQUENCE</scope>
    <source>
        <strain evidence="12">ARSEF 373</strain>
    </source>
</reference>
<dbReference type="InterPro" id="IPR014710">
    <property type="entry name" value="RmlC-like_jellyroll"/>
</dbReference>
<dbReference type="InterPro" id="IPR050866">
    <property type="entry name" value="CNG_cation_channel"/>
</dbReference>
<feature type="transmembrane region" description="Helical" evidence="10">
    <location>
        <begin position="1036"/>
        <end position="1056"/>
    </location>
</feature>
<gene>
    <name evidence="12" type="ORF">N0F65_001780</name>
</gene>
<dbReference type="Pfam" id="PF00027">
    <property type="entry name" value="cNMP_binding"/>
    <property type="match status" value="3"/>
</dbReference>
<dbReference type="Gene3D" id="1.10.287.630">
    <property type="entry name" value="Helix hairpin bin"/>
    <property type="match status" value="2"/>
</dbReference>
<evidence type="ECO:0000256" key="1">
    <source>
        <dbReference type="ARBA" id="ARBA00004141"/>
    </source>
</evidence>
<feature type="transmembrane region" description="Helical" evidence="10">
    <location>
        <begin position="165"/>
        <end position="189"/>
    </location>
</feature>
<protein>
    <recommendedName>
        <fullName evidence="11">Cyclic nucleotide-binding domain-containing protein</fullName>
    </recommendedName>
</protein>
<dbReference type="PANTHER" id="PTHR45638">
    <property type="entry name" value="CYCLIC NUCLEOTIDE-GATED CATION CHANNEL SUBUNIT A"/>
    <property type="match status" value="1"/>
</dbReference>
<feature type="domain" description="Cyclic nucleotide-binding" evidence="11">
    <location>
        <begin position="886"/>
        <end position="933"/>
    </location>
</feature>
<dbReference type="Pfam" id="PF00520">
    <property type="entry name" value="Ion_trans"/>
    <property type="match status" value="4"/>
</dbReference>
<dbReference type="Proteomes" id="UP001146120">
    <property type="component" value="Unassembled WGS sequence"/>
</dbReference>
<feature type="transmembrane region" description="Helical" evidence="10">
    <location>
        <begin position="526"/>
        <end position="548"/>
    </location>
</feature>
<evidence type="ECO:0000256" key="9">
    <source>
        <dbReference type="SAM" id="MobiDB-lite"/>
    </source>
</evidence>
<dbReference type="InterPro" id="IPR000595">
    <property type="entry name" value="cNMP-bd_dom"/>
</dbReference>
<evidence type="ECO:0000313" key="13">
    <source>
        <dbReference type="Proteomes" id="UP001146120"/>
    </source>
</evidence>
<keyword evidence="4 10" id="KW-1133">Transmembrane helix</keyword>
<dbReference type="PROSITE" id="PS50042">
    <property type="entry name" value="CNMP_BINDING_3"/>
    <property type="match status" value="4"/>
</dbReference>
<feature type="transmembrane region" description="Helical" evidence="10">
    <location>
        <begin position="758"/>
        <end position="776"/>
    </location>
</feature>
<feature type="domain" description="Cyclic nucleotide-binding" evidence="11">
    <location>
        <begin position="268"/>
        <end position="366"/>
    </location>
</feature>
<keyword evidence="6 10" id="KW-0472">Membrane</keyword>
<dbReference type="GO" id="GO:0005221">
    <property type="term" value="F:intracellularly cyclic nucleotide-activated monoatomic cation channel activity"/>
    <property type="evidence" value="ECO:0007669"/>
    <property type="project" value="InterPro"/>
</dbReference>
<dbReference type="CDD" id="cd00038">
    <property type="entry name" value="CAP_ED"/>
    <property type="match status" value="4"/>
</dbReference>
<name>A0AAV2YHB1_9STRA</name>
<evidence type="ECO:0000256" key="2">
    <source>
        <dbReference type="ARBA" id="ARBA00022448"/>
    </source>
</evidence>
<accession>A0AAV2YHB1</accession>
<evidence type="ECO:0000256" key="4">
    <source>
        <dbReference type="ARBA" id="ARBA00022989"/>
    </source>
</evidence>
<evidence type="ECO:0000256" key="3">
    <source>
        <dbReference type="ARBA" id="ARBA00022692"/>
    </source>
</evidence>
<feature type="transmembrane region" description="Helical" evidence="10">
    <location>
        <begin position="554"/>
        <end position="571"/>
    </location>
</feature>
<dbReference type="InterPro" id="IPR018488">
    <property type="entry name" value="cNMP-bd_CS"/>
</dbReference>
<feature type="transmembrane region" description="Helical" evidence="10">
    <location>
        <begin position="656"/>
        <end position="680"/>
    </location>
</feature>
<feature type="domain" description="Cyclic nucleotide-binding" evidence="11">
    <location>
        <begin position="1349"/>
        <end position="1508"/>
    </location>
</feature>
<keyword evidence="7" id="KW-1071">Ligand-gated ion channel</keyword>
<dbReference type="GO" id="GO:0044877">
    <property type="term" value="F:protein-containing complex binding"/>
    <property type="evidence" value="ECO:0007669"/>
    <property type="project" value="TreeGrafter"/>
</dbReference>
<keyword evidence="8" id="KW-0407">Ion channel</keyword>
<dbReference type="SUPFAM" id="SSF81324">
    <property type="entry name" value="Voltage-gated potassium channels"/>
    <property type="match status" value="4"/>
</dbReference>
<dbReference type="InterPro" id="IPR018490">
    <property type="entry name" value="cNMP-bd_dom_sf"/>
</dbReference>
<dbReference type="PROSITE" id="PS00889">
    <property type="entry name" value="CNMP_BINDING_2"/>
    <property type="match status" value="2"/>
</dbReference>
<dbReference type="InterPro" id="IPR005821">
    <property type="entry name" value="Ion_trans_dom"/>
</dbReference>
<evidence type="ECO:0000256" key="10">
    <source>
        <dbReference type="SAM" id="Phobius"/>
    </source>
</evidence>
<keyword evidence="3 10" id="KW-0812">Transmembrane</keyword>
<dbReference type="Gene3D" id="1.10.287.70">
    <property type="match status" value="4"/>
</dbReference>
<feature type="transmembrane region" description="Helical" evidence="10">
    <location>
        <begin position="1840"/>
        <end position="1869"/>
    </location>
</feature>
<keyword evidence="13" id="KW-1185">Reference proteome</keyword>
<sequence>MLGVCEVCFALDLLLHILTVWHATSTTRRTVRLLVRSSQFWVDVGTLVPFSVVLPRITAVPTALLEVHKLVRVLRMPQCLSLVDDIYAKHFVTVKLLKVLMVTVLLSHLIACARFLFEHHRATDDEWLPHHASHPHSAYLQSIFWAFGLPTGLFEGELPHTIAEFVFTIAVALCGFALFTYLCATFFMISRSEAGDTAMGGARINQFKHILAFHRVPENLSAQAIEYLKNFYTYADANDREAMRLLCPSISNDIQVELLKDTVARIPFFLGCSDQFLIAITSLLDMVSLPANAAVFQIGDRGDSMYIVNSGVLYVLAGGIKIKELRKGSYFGEMAIFLDRPRSATVLTATYTTLYKLLRVNVERVLEGYPRYAKSIPKKVEVLTKALSVFSPRKPQLVGTTLSDAEPPKKSNLLSVVRLSLERSRKAAQPQQNSDSTATSPPTQSAGPPAGHRLTTLLRPIQSQRQLLFLSRLTTQNLTASQDLQPRRWNVRDQALLMITRLQELRAWHYLHPEAALDRESAMRMWWLLALQVVLLYNWTLVPLQLAFDLLDTSSWLVVLLNAGTDLLLWLDLYGNHFLSFTENSEKIVDIRRTARRYARTSLLLDVLCVLPYDALATNTVHHAFTRVPRLLRVWRVVGHYREVDDFVQLTNRHRLGLFALLLVVLCHIVACLYFCVTYIEGFALEVEAEGSWLPAMDVGLRRVNVTTLKDAFDHIVDASNVSVGAIAAMQYTRSLYYASNILTGLGRTIEPATDTQYVIALAFMLTGFVITAVVVDNVQRRCTASAPEHREFLVMRLKIQHFLHRQNAPVRIHRRVNAFLDFWWSAHRGAVISEILNELPESIRRDVMRSVCGAALRTLALLAGVRPVLERLEDAFLHHVQFVLYGQGEVIYNRGDYATGIFVLLEGTIVLNIANPEQREVLPGGFFNIVCLHEDAAQLYCVDTATATTGCVVLFLAKENLAAMSRHFPTFCSALVAFEKRLLGPKMAKSTTFRGSHNGSQRGRLSWTNAAVAIQDGIALGASLRKAALDPDSTFIGFWEVVVFAVMTVQSVRIVFLLCFDGATDNALTVESTTFVLEMIMLLDIAIRARLGFYEFGNKVMDRALIRRRYMRSPVFVVDVVAILPMFLYNWIARAAHRTQAVNVLKLVRLAKVPLHLTALDATFRAYSTELRLAKLAYYTFLLSHVFGCIWFAFRDWNGEHNLWRPPHDLEHAPLTQQYLASLFWAFGLMSASSPGELPKSTLQSLFSVLTMNSGFFLFAYVVGNFSDVIELHDAENRVFYANLSALRHFRRRFRVAKTLAHKFKMYFCFRRFHSITQEHLLERCLPPSLLTDVRMVHLHPMLLRVSFLAGMDASITHMLVAQFTQLLVVRDEFVYRLGDQGSGMYFVFSGLLHALLPEEEMRRHAAIRRASGAVTSTHMEDRPSEEENAEEKAKKAMKNDSLRKIAEHSAGGYFGENALLSVTTRSAYVRARTSCILYTLSRHSLEHVFQRYPEWKERVLRSMQIHQEQQILEHLAREEMRPQSHQLDRRRGITKLDMLNAVAARSEVDLVKFMRTQGQNPMGHQGSARSHSVQMMASHMRAQKRKRQPRLRWLWQAVVTLFQGAKAQSMIHLRWIRLVLAATLYVAIIVPYRIAFDELEVHGWGTCLLRQLEILCDVIYIADVFVNCNVAESLDSMELYEQDPARAYRRERMTVDVVAFIPFDYLLSNVGRLGKNPWLRLNRCLKMGHYLHYTRELHRQSSSIELPRLAAAAGLYVVLIYWTACIYFIISTKDGFGHDWDDWVPSKELQLNETHGYDAGNETISELRARQLLRGLFFATTALVKKGRTFVPSTSAHLLFTILSCFAGLLLMAFMLGDIAALLISYIGHEVEFRKNHIAVELYLSRWKISPKLRTRAHAYLASLWASHRGVDYQRLLEEVPLSISTEAMLVIANWPLTAFTDDVLKPLESRSTMGTVLHSIAQMLRFQGYSRHESVIVEGSVAKAMYFVVHGHLCAHSQSNVAAFDGVTYKGGDYFGEKGLLGYSVSEFSVHTLRSCDLMALPSHSLLHALQGDKVCHVALEITNYALQAMRPHDPLPDVTAMETRWGETLLLAAKHRLELLKATDPDAMSHSGVHLVTIVTGWVNERPPDLVLSIFRPLLELQIPHGSLATFGSASQAAAKNSTTADVDLSFLAHRLTRSEGSTQPVDVVIAKPDQGNSEQTR</sequence>
<organism evidence="12 13">
    <name type="scientific">Lagenidium giganteum</name>
    <dbReference type="NCBI Taxonomy" id="4803"/>
    <lineage>
        <taxon>Eukaryota</taxon>
        <taxon>Sar</taxon>
        <taxon>Stramenopiles</taxon>
        <taxon>Oomycota</taxon>
        <taxon>Peronosporomycetes</taxon>
        <taxon>Pythiales</taxon>
        <taxon>Pythiaceae</taxon>
    </lineage>
</organism>
<dbReference type="SUPFAM" id="SSF51206">
    <property type="entry name" value="cAMP-binding domain-like"/>
    <property type="match status" value="4"/>
</dbReference>
<comment type="subcellular location">
    <subcellularLocation>
        <location evidence="1">Membrane</location>
        <topology evidence="1">Multi-pass membrane protein</topology>
    </subcellularLocation>
</comment>
<feature type="transmembrane region" description="Helical" evidence="10">
    <location>
        <begin position="1617"/>
        <end position="1637"/>
    </location>
</feature>
<feature type="transmembrane region" description="Helical" evidence="10">
    <location>
        <begin position="1177"/>
        <end position="1195"/>
    </location>
</feature>
<dbReference type="GO" id="GO:0016020">
    <property type="term" value="C:membrane"/>
    <property type="evidence" value="ECO:0007669"/>
    <property type="project" value="UniProtKB-SubCell"/>
</dbReference>
<feature type="transmembrane region" description="Helical" evidence="10">
    <location>
        <begin position="1076"/>
        <end position="1094"/>
    </location>
</feature>
<evidence type="ECO:0000256" key="6">
    <source>
        <dbReference type="ARBA" id="ARBA00023136"/>
    </source>
</evidence>
<feature type="region of interest" description="Disordered" evidence="9">
    <location>
        <begin position="1414"/>
        <end position="1434"/>
    </location>
</feature>
<keyword evidence="2" id="KW-0813">Transport</keyword>
<feature type="region of interest" description="Disordered" evidence="9">
    <location>
        <begin position="425"/>
        <end position="453"/>
    </location>
</feature>
<dbReference type="SMART" id="SM00100">
    <property type="entry name" value="cNMP"/>
    <property type="match status" value="4"/>
</dbReference>
<evidence type="ECO:0000256" key="8">
    <source>
        <dbReference type="ARBA" id="ARBA00023303"/>
    </source>
</evidence>
<evidence type="ECO:0000259" key="11">
    <source>
        <dbReference type="PROSITE" id="PS50042"/>
    </source>
</evidence>
<comment type="caution">
    <text evidence="12">The sequence shown here is derived from an EMBL/GenBank/DDBJ whole genome shotgun (WGS) entry which is preliminary data.</text>
</comment>
<dbReference type="EMBL" id="DAKRPA010000394">
    <property type="protein sequence ID" value="DAZ92723.1"/>
    <property type="molecule type" value="Genomic_DNA"/>
</dbReference>
<evidence type="ECO:0000256" key="7">
    <source>
        <dbReference type="ARBA" id="ARBA00023286"/>
    </source>
</evidence>